<feature type="compositionally biased region" description="Basic and acidic residues" evidence="6">
    <location>
        <begin position="321"/>
        <end position="330"/>
    </location>
</feature>
<dbReference type="Pfam" id="PF13696">
    <property type="entry name" value="zf-CCHC_2"/>
    <property type="match status" value="2"/>
</dbReference>
<organism evidence="8 9">
    <name type="scientific">Sistotremastrum niveocremeum HHB9708</name>
    <dbReference type="NCBI Taxonomy" id="1314777"/>
    <lineage>
        <taxon>Eukaryota</taxon>
        <taxon>Fungi</taxon>
        <taxon>Dikarya</taxon>
        <taxon>Basidiomycota</taxon>
        <taxon>Agaricomycotina</taxon>
        <taxon>Agaricomycetes</taxon>
        <taxon>Sistotremastrales</taxon>
        <taxon>Sistotremastraceae</taxon>
        <taxon>Sertulicium</taxon>
        <taxon>Sertulicium niveocremeum</taxon>
    </lineage>
</organism>
<evidence type="ECO:0000256" key="6">
    <source>
        <dbReference type="SAM" id="MobiDB-lite"/>
    </source>
</evidence>
<keyword evidence="3 5" id="KW-0863">Zinc-finger</keyword>
<accession>A0A164QV27</accession>
<dbReference type="Gene3D" id="3.30.428.10">
    <property type="entry name" value="HIT-like"/>
    <property type="match status" value="1"/>
</dbReference>
<proteinExistence type="predicted"/>
<sequence length="655" mass="72092">MSCRVLAVGSVLGSFREIFAKVKAMDEKHGKFDLLLCTGDFFLKEGEGEEALDELLAGSLDVPMHAYVMQGTYPLPQKVIKKAEETSGGYLCPNLYLLGKSSVTLTPQGIRIACIGGAYDRELYKSGKGLDHAVGHFTAQTVKSLVSHPSITRPALENPNSLAAAKAASTPLPLIDILLTNPWPLSIDMYSTGQPPEISSSIYLSDPLNEVVLKAKPRYHFASLPGKFWEREPFMWEAEENRVTRFISLGSFGEVTTGKKQRWFYAFSITTASSISQQPKLPNVTKNPFQAPSLNQAQKRPIDETSENFIWNDTGKPPKKSRTDSKEGKSKSCRKCGAADHTIRDCPEKETPPEGYVCRKCQEPGHYVKDCPVTGDTGGKKPKEGYVCRACGSDQHFIQDCPVANDPSRGGHHDDGGRKRKGPPREIRPDECWFCLSNPRLAKHLIVTIGTECYVTLPKGQLPYTGHKADKDWTPVPGGGHVLIVPIEHHPTLHTLPEDVRSPILDEIEKTTAALKECYKSFGAVPVVFEIARLSGMGGHAHVQVVPIPARLKDEVEAAFSKDPAVVWEQDPEAALRDAAESKRDYFRVALPDGRQMVHMISGFFNLQFGRFALANLMGAPDRVDWKACIGSDEAEEADTKAFQAAFTPFDPSSD</sequence>
<feature type="compositionally biased region" description="Basic and acidic residues" evidence="6">
    <location>
        <begin position="409"/>
        <end position="424"/>
    </location>
</feature>
<dbReference type="GO" id="GO:0071014">
    <property type="term" value="C:post-mRNA release spliceosomal complex"/>
    <property type="evidence" value="ECO:0007669"/>
    <property type="project" value="TreeGrafter"/>
</dbReference>
<evidence type="ECO:0000256" key="2">
    <source>
        <dbReference type="ARBA" id="ARBA00022723"/>
    </source>
</evidence>
<protein>
    <recommendedName>
        <fullName evidence="7">CCHC-type domain-containing protein</fullName>
    </recommendedName>
</protein>
<dbReference type="SUPFAM" id="SSF57756">
    <property type="entry name" value="Retrovirus zinc finger-like domains"/>
    <property type="match status" value="1"/>
</dbReference>
<dbReference type="CDD" id="cd07380">
    <property type="entry name" value="MPP_CWF19_N"/>
    <property type="match status" value="1"/>
</dbReference>
<dbReference type="GO" id="GO:0061632">
    <property type="term" value="F:RNA lariat debranching enzyme activator activity"/>
    <property type="evidence" value="ECO:0007669"/>
    <property type="project" value="TreeGrafter"/>
</dbReference>
<dbReference type="Pfam" id="PF04676">
    <property type="entry name" value="CwfJ_C_2"/>
    <property type="match status" value="1"/>
</dbReference>
<keyword evidence="2" id="KW-0479">Metal-binding</keyword>
<evidence type="ECO:0000313" key="9">
    <source>
        <dbReference type="Proteomes" id="UP000076722"/>
    </source>
</evidence>
<dbReference type="InterPro" id="IPR006767">
    <property type="entry name" value="Cwf19-like_C_dom-2"/>
</dbReference>
<dbReference type="SMART" id="SM00343">
    <property type="entry name" value="ZnF_C2HC"/>
    <property type="match status" value="3"/>
</dbReference>
<dbReference type="AlphaFoldDB" id="A0A164QV27"/>
<keyword evidence="4" id="KW-0862">Zinc</keyword>
<dbReference type="InterPro" id="IPR040194">
    <property type="entry name" value="Cwf19-like"/>
</dbReference>
<feature type="region of interest" description="Disordered" evidence="6">
    <location>
        <begin position="402"/>
        <end position="424"/>
    </location>
</feature>
<evidence type="ECO:0000256" key="3">
    <source>
        <dbReference type="ARBA" id="ARBA00022771"/>
    </source>
</evidence>
<keyword evidence="1" id="KW-0507">mRNA processing</keyword>
<dbReference type="OrthoDB" id="444325at2759"/>
<evidence type="ECO:0000256" key="1">
    <source>
        <dbReference type="ARBA" id="ARBA00022664"/>
    </source>
</evidence>
<evidence type="ECO:0000313" key="8">
    <source>
        <dbReference type="EMBL" id="KZS89994.1"/>
    </source>
</evidence>
<dbReference type="Pfam" id="PF04677">
    <property type="entry name" value="CwfJ_C_1"/>
    <property type="match status" value="1"/>
</dbReference>
<dbReference type="InterPro" id="IPR025829">
    <property type="entry name" value="Zn_knuckle_CX2CX3GHX4C"/>
</dbReference>
<name>A0A164QV27_9AGAM</name>
<dbReference type="InterPro" id="IPR036875">
    <property type="entry name" value="Znf_CCHC_sf"/>
</dbReference>
<keyword evidence="9" id="KW-1185">Reference proteome</keyword>
<feature type="region of interest" description="Disordered" evidence="6">
    <location>
        <begin position="278"/>
        <end position="333"/>
    </location>
</feature>
<dbReference type="GO" id="GO:0000398">
    <property type="term" value="P:mRNA splicing, via spliceosome"/>
    <property type="evidence" value="ECO:0007669"/>
    <property type="project" value="TreeGrafter"/>
</dbReference>
<dbReference type="PANTHER" id="PTHR12072">
    <property type="entry name" value="CWF19, CELL CYCLE CONTROL PROTEIN"/>
    <property type="match status" value="1"/>
</dbReference>
<dbReference type="SUPFAM" id="SSF54197">
    <property type="entry name" value="HIT-like"/>
    <property type="match status" value="1"/>
</dbReference>
<dbReference type="InterPro" id="IPR006768">
    <property type="entry name" value="Cwf19-like_C_dom-1"/>
</dbReference>
<feature type="domain" description="CCHC-type" evidence="7">
    <location>
        <begin position="333"/>
        <end position="348"/>
    </location>
</feature>
<dbReference type="PANTHER" id="PTHR12072:SF4">
    <property type="entry name" value="CWF19-LIKE PROTEIN 1"/>
    <property type="match status" value="1"/>
</dbReference>
<evidence type="ECO:0000256" key="4">
    <source>
        <dbReference type="ARBA" id="ARBA00022833"/>
    </source>
</evidence>
<feature type="domain" description="CCHC-type" evidence="7">
    <location>
        <begin position="358"/>
        <end position="372"/>
    </location>
</feature>
<dbReference type="GO" id="GO:0003676">
    <property type="term" value="F:nucleic acid binding"/>
    <property type="evidence" value="ECO:0007669"/>
    <property type="project" value="InterPro"/>
</dbReference>
<feature type="compositionally biased region" description="Polar residues" evidence="6">
    <location>
        <begin position="278"/>
        <end position="298"/>
    </location>
</feature>
<dbReference type="Pfam" id="PF00098">
    <property type="entry name" value="zf-CCHC"/>
    <property type="match status" value="1"/>
</dbReference>
<dbReference type="InterPro" id="IPR001878">
    <property type="entry name" value="Znf_CCHC"/>
</dbReference>
<gene>
    <name evidence="8" type="ORF">SISNIDRAFT_551873</name>
</gene>
<evidence type="ECO:0000259" key="7">
    <source>
        <dbReference type="PROSITE" id="PS50158"/>
    </source>
</evidence>
<dbReference type="STRING" id="1314777.A0A164QV27"/>
<dbReference type="Gene3D" id="4.10.60.10">
    <property type="entry name" value="Zinc finger, CCHC-type"/>
    <property type="match status" value="2"/>
</dbReference>
<dbReference type="GO" id="GO:0008270">
    <property type="term" value="F:zinc ion binding"/>
    <property type="evidence" value="ECO:0007669"/>
    <property type="project" value="UniProtKB-KW"/>
</dbReference>
<dbReference type="PROSITE" id="PS50158">
    <property type="entry name" value="ZF_CCHC"/>
    <property type="match status" value="2"/>
</dbReference>
<dbReference type="InterPro" id="IPR036265">
    <property type="entry name" value="HIT-like_sf"/>
</dbReference>
<dbReference type="Proteomes" id="UP000076722">
    <property type="component" value="Unassembled WGS sequence"/>
</dbReference>
<reference evidence="8 9" key="1">
    <citation type="journal article" date="2016" name="Mol. Biol. Evol.">
        <title>Comparative Genomics of Early-Diverging Mushroom-Forming Fungi Provides Insights into the Origins of Lignocellulose Decay Capabilities.</title>
        <authorList>
            <person name="Nagy L.G."/>
            <person name="Riley R."/>
            <person name="Tritt A."/>
            <person name="Adam C."/>
            <person name="Daum C."/>
            <person name="Floudas D."/>
            <person name="Sun H."/>
            <person name="Yadav J.S."/>
            <person name="Pangilinan J."/>
            <person name="Larsson K.H."/>
            <person name="Matsuura K."/>
            <person name="Barry K."/>
            <person name="Labutti K."/>
            <person name="Kuo R."/>
            <person name="Ohm R.A."/>
            <person name="Bhattacharya S.S."/>
            <person name="Shirouzu T."/>
            <person name="Yoshinaga Y."/>
            <person name="Martin F.M."/>
            <person name="Grigoriev I.V."/>
            <person name="Hibbett D.S."/>
        </authorList>
    </citation>
    <scope>NUCLEOTIDE SEQUENCE [LARGE SCALE GENOMIC DNA]</scope>
    <source>
        <strain evidence="8 9">HHB9708</strain>
    </source>
</reference>
<dbReference type="EMBL" id="KV419424">
    <property type="protein sequence ID" value="KZS89994.1"/>
    <property type="molecule type" value="Genomic_DNA"/>
</dbReference>
<evidence type="ECO:0000256" key="5">
    <source>
        <dbReference type="PROSITE-ProRule" id="PRU00047"/>
    </source>
</evidence>